<comment type="caution">
    <text evidence="2">The sequence shown here is derived from an EMBL/GenBank/DDBJ whole genome shotgun (WGS) entry which is preliminary data.</text>
</comment>
<dbReference type="PANTHER" id="PTHR30041">
    <property type="entry name" value="ARSENATE REDUCTASE"/>
    <property type="match status" value="1"/>
</dbReference>
<proteinExistence type="inferred from homology"/>
<dbReference type="InterPro" id="IPR036249">
    <property type="entry name" value="Thioredoxin-like_sf"/>
</dbReference>
<comment type="similarity">
    <text evidence="1">Belongs to the ArsC family.</text>
</comment>
<dbReference type="PANTHER" id="PTHR30041:SF7">
    <property type="entry name" value="GLOBAL TRANSCRIPTIONAL REGULATOR SPX"/>
    <property type="match status" value="1"/>
</dbReference>
<protein>
    <submittedName>
        <fullName evidence="2">Arsenate reductase family protein</fullName>
    </submittedName>
</protein>
<dbReference type="SUPFAM" id="SSF52833">
    <property type="entry name" value="Thioredoxin-like"/>
    <property type="match status" value="1"/>
</dbReference>
<sequence length="122" mass="14552">MIDIYYRNGCTSSKKVLEYFERYGIAYHTHQVKQMTREKIYRALYLTDNGFDDLIKHNGNEQNEYHKEALNNMTVSSAIHYLQLHTEMIKTPIVISESQLLVGYNEEEIRQFIPRVKRSFIE</sequence>
<evidence type="ECO:0000313" key="3">
    <source>
        <dbReference type="Proteomes" id="UP001153199"/>
    </source>
</evidence>
<organism evidence="2 3">
    <name type="scientific">Lactococcus formosensis</name>
    <dbReference type="NCBI Taxonomy" id="1281486"/>
    <lineage>
        <taxon>Bacteria</taxon>
        <taxon>Bacillati</taxon>
        <taxon>Bacillota</taxon>
        <taxon>Bacilli</taxon>
        <taxon>Lactobacillales</taxon>
        <taxon>Streptococcaceae</taxon>
        <taxon>Lactococcus</taxon>
    </lineage>
</organism>
<name>A0A9X4P0C2_9LACT</name>
<gene>
    <name evidence="2" type="ORF">NF717_11200</name>
</gene>
<dbReference type="Pfam" id="PF03960">
    <property type="entry name" value="ArsC"/>
    <property type="match status" value="1"/>
</dbReference>
<dbReference type="RefSeq" id="WP_279360703.1">
    <property type="nucleotide sequence ID" value="NZ_CP141727.1"/>
</dbReference>
<dbReference type="PROSITE" id="PS51353">
    <property type="entry name" value="ARSC"/>
    <property type="match status" value="1"/>
</dbReference>
<dbReference type="EMBL" id="JAMWFV010000032">
    <property type="protein sequence ID" value="MDG6146206.1"/>
    <property type="molecule type" value="Genomic_DNA"/>
</dbReference>
<dbReference type="InterPro" id="IPR006660">
    <property type="entry name" value="Arsenate_reductase-like"/>
</dbReference>
<dbReference type="Proteomes" id="UP001153199">
    <property type="component" value="Unassembled WGS sequence"/>
</dbReference>
<dbReference type="AlphaFoldDB" id="A0A9X4P0C2"/>
<dbReference type="Gene3D" id="3.40.30.10">
    <property type="entry name" value="Glutaredoxin"/>
    <property type="match status" value="1"/>
</dbReference>
<reference evidence="2" key="1">
    <citation type="submission" date="2022-06" db="EMBL/GenBank/DDBJ databases">
        <title>Lactococcus from bovine mastitis in China.</title>
        <authorList>
            <person name="Lin Y."/>
            <person name="Han B."/>
        </authorList>
    </citation>
    <scope>NUCLEOTIDE SEQUENCE</scope>
    <source>
        <strain evidence="2">Ningxia-I-26</strain>
    </source>
</reference>
<evidence type="ECO:0000313" key="2">
    <source>
        <dbReference type="EMBL" id="MDG6146206.1"/>
    </source>
</evidence>
<evidence type="ECO:0000256" key="1">
    <source>
        <dbReference type="PROSITE-ProRule" id="PRU01282"/>
    </source>
</evidence>
<accession>A0A9X4P0C2</accession>
<keyword evidence="3" id="KW-1185">Reference proteome</keyword>